<keyword evidence="1" id="KW-0175">Coiled coil</keyword>
<proteinExistence type="predicted"/>
<dbReference type="Gene3D" id="1.10.287.110">
    <property type="entry name" value="DnaJ domain"/>
    <property type="match status" value="1"/>
</dbReference>
<feature type="region of interest" description="Disordered" evidence="2">
    <location>
        <begin position="329"/>
        <end position="361"/>
    </location>
</feature>
<dbReference type="PROSITE" id="PS50076">
    <property type="entry name" value="DNAJ_2"/>
    <property type="match status" value="1"/>
</dbReference>
<comment type="caution">
    <text evidence="4">The sequence shown here is derived from an EMBL/GenBank/DDBJ whole genome shotgun (WGS) entry which is preliminary data.</text>
</comment>
<dbReference type="PANTHER" id="PTHR39158">
    <property type="entry name" value="OS08G0560600 PROTEIN"/>
    <property type="match status" value="1"/>
</dbReference>
<dbReference type="Proteomes" id="UP001152803">
    <property type="component" value="Unassembled WGS sequence"/>
</dbReference>
<dbReference type="CDD" id="cd06257">
    <property type="entry name" value="DnaJ"/>
    <property type="match status" value="1"/>
</dbReference>
<evidence type="ECO:0000313" key="5">
    <source>
        <dbReference type="Proteomes" id="UP001152803"/>
    </source>
</evidence>
<organism evidence="4 5">
    <name type="scientific">Conger conger</name>
    <name type="common">Conger eel</name>
    <name type="synonym">Muraena conger</name>
    <dbReference type="NCBI Taxonomy" id="82655"/>
    <lineage>
        <taxon>Eukaryota</taxon>
        <taxon>Metazoa</taxon>
        <taxon>Chordata</taxon>
        <taxon>Craniata</taxon>
        <taxon>Vertebrata</taxon>
        <taxon>Euteleostomi</taxon>
        <taxon>Actinopterygii</taxon>
        <taxon>Neopterygii</taxon>
        <taxon>Teleostei</taxon>
        <taxon>Anguilliformes</taxon>
        <taxon>Congridae</taxon>
        <taxon>Conger</taxon>
    </lineage>
</organism>
<dbReference type="InterPro" id="IPR018961">
    <property type="entry name" value="DnaJ_homolog_subfam-C_membr-28"/>
</dbReference>
<evidence type="ECO:0000256" key="1">
    <source>
        <dbReference type="SAM" id="Coils"/>
    </source>
</evidence>
<protein>
    <recommendedName>
        <fullName evidence="3">J domain-containing protein</fullName>
    </recommendedName>
</protein>
<name>A0A9Q1I633_CONCO</name>
<dbReference type="SUPFAM" id="SSF46565">
    <property type="entry name" value="Chaperone J-domain"/>
    <property type="match status" value="1"/>
</dbReference>
<feature type="coiled-coil region" evidence="1">
    <location>
        <begin position="92"/>
        <end position="124"/>
    </location>
</feature>
<accession>A0A9Q1I633</accession>
<evidence type="ECO:0000313" key="4">
    <source>
        <dbReference type="EMBL" id="KAJ8283126.1"/>
    </source>
</evidence>
<gene>
    <name evidence="4" type="ORF">COCON_G00056450</name>
</gene>
<dbReference type="InterPro" id="IPR052573">
    <property type="entry name" value="DnaJ_C_subfamily_28"/>
</dbReference>
<dbReference type="Pfam" id="PF09350">
    <property type="entry name" value="DJC28_CD"/>
    <property type="match status" value="1"/>
</dbReference>
<dbReference type="AlphaFoldDB" id="A0A9Q1I633"/>
<keyword evidence="5" id="KW-1185">Reference proteome</keyword>
<evidence type="ECO:0000259" key="3">
    <source>
        <dbReference type="PROSITE" id="PS50076"/>
    </source>
</evidence>
<dbReference type="InterPro" id="IPR001623">
    <property type="entry name" value="DnaJ_domain"/>
</dbReference>
<dbReference type="OrthoDB" id="1922282at2759"/>
<reference evidence="4" key="1">
    <citation type="journal article" date="2023" name="Science">
        <title>Genome structures resolve the early diversification of teleost fishes.</title>
        <authorList>
            <person name="Parey E."/>
            <person name="Louis A."/>
            <person name="Montfort J."/>
            <person name="Bouchez O."/>
            <person name="Roques C."/>
            <person name="Iampietro C."/>
            <person name="Lluch J."/>
            <person name="Castinel A."/>
            <person name="Donnadieu C."/>
            <person name="Desvignes T."/>
            <person name="Floi Bucao C."/>
            <person name="Jouanno E."/>
            <person name="Wen M."/>
            <person name="Mejri S."/>
            <person name="Dirks R."/>
            <person name="Jansen H."/>
            <person name="Henkel C."/>
            <person name="Chen W.J."/>
            <person name="Zahm M."/>
            <person name="Cabau C."/>
            <person name="Klopp C."/>
            <person name="Thompson A.W."/>
            <person name="Robinson-Rechavi M."/>
            <person name="Braasch I."/>
            <person name="Lecointre G."/>
            <person name="Bobe J."/>
            <person name="Postlethwait J.H."/>
            <person name="Berthelot C."/>
            <person name="Roest Crollius H."/>
            <person name="Guiguen Y."/>
        </authorList>
    </citation>
    <scope>NUCLEOTIDE SEQUENCE</scope>
    <source>
        <strain evidence="4">Concon-B</strain>
    </source>
</reference>
<feature type="domain" description="J" evidence="3">
    <location>
        <begin position="42"/>
        <end position="128"/>
    </location>
</feature>
<dbReference type="EMBL" id="JAFJMO010000003">
    <property type="protein sequence ID" value="KAJ8283126.1"/>
    <property type="molecule type" value="Genomic_DNA"/>
</dbReference>
<dbReference type="PANTHER" id="PTHR39158:SF1">
    <property type="entry name" value="DNAJ HOMOLOG SUBFAMILY C MEMBER 28"/>
    <property type="match status" value="1"/>
</dbReference>
<sequence length="361" mass="40952">MALGLYGGAVVRCALRAVLTPPRGPSAVRQLSHTPKGRGLRESYRLLQLPEAPPLSRAQVQEAYLRLAKLYHPDSGTPTANPALFSQLQDAYRNVLAHLAVQEKEEEEEEEEELRGQMAQHRQYLSYEGVALGPPSQRERVYRQRRADRAAERVLQHRLREQERAAAAAEGAVAAPEGGRGRGRPARITQAVERLVEDLIQESMARGDFQNLSGAGKPLAKFDYNPYADPATHNLNRILMDNGYQPQWIAAQKDIHATSERLRQGLLGCRAGFGEPPTPSEQARWDEHCRAFAQNLARLNKMVDDFNLIVPLLSKQMLHYSLERELSRALRTDRERREREREREREKMEEKEKMNAGALTE</sequence>
<evidence type="ECO:0000256" key="2">
    <source>
        <dbReference type="SAM" id="MobiDB-lite"/>
    </source>
</evidence>
<feature type="compositionally biased region" description="Basic and acidic residues" evidence="2">
    <location>
        <begin position="329"/>
        <end position="354"/>
    </location>
</feature>
<dbReference type="InterPro" id="IPR036869">
    <property type="entry name" value="J_dom_sf"/>
</dbReference>